<dbReference type="GO" id="GO:0005516">
    <property type="term" value="F:calmodulin binding"/>
    <property type="evidence" value="ECO:0007669"/>
    <property type="project" value="UniProtKB-KW"/>
</dbReference>
<dbReference type="GO" id="GO:0051295">
    <property type="term" value="P:establishment of meiotic spindle localization"/>
    <property type="evidence" value="ECO:0007669"/>
    <property type="project" value="TreeGrafter"/>
</dbReference>
<dbReference type="EMBL" id="CP045890">
    <property type="protein sequence ID" value="QQP55937.1"/>
    <property type="molecule type" value="Genomic_DNA"/>
</dbReference>
<dbReference type="AlphaFoldDB" id="A0A7T8KHA8"/>
<sequence length="203" mass="22894">RVMDLLTGQEITSKVRLPAHSRLQKIHNMSLAFEALKGRIDHKEIVNGNVEKTLGLLWHIIFGLGLVGEIQGLRASLSTMSRVREPATLGLSFVEERENHPGGAEMSEPPTARFILTWARLVCAHYGIEVDNLTTAFSDGRALCFLIHHYMPRLLAQEEIMMNTTLSNAVTETDVTTSLSENKKINEELLQNEKRNFKIFLDK</sequence>
<dbReference type="SUPFAM" id="SSF47576">
    <property type="entry name" value="Calponin-homology domain, CH-domain"/>
    <property type="match status" value="1"/>
</dbReference>
<accession>A0A7T8KHA8</accession>
<feature type="non-terminal residue" evidence="5">
    <location>
        <position position="203"/>
    </location>
</feature>
<dbReference type="Gene3D" id="1.10.418.10">
    <property type="entry name" value="Calponin-like domain"/>
    <property type="match status" value="2"/>
</dbReference>
<evidence type="ECO:0000259" key="4">
    <source>
        <dbReference type="PROSITE" id="PS50021"/>
    </source>
</evidence>
<evidence type="ECO:0000256" key="1">
    <source>
        <dbReference type="ARBA" id="ARBA00004496"/>
    </source>
</evidence>
<dbReference type="GO" id="GO:0007051">
    <property type="term" value="P:spindle organization"/>
    <property type="evidence" value="ECO:0007669"/>
    <property type="project" value="TreeGrafter"/>
</dbReference>
<keyword evidence="2" id="KW-0963">Cytoplasm</keyword>
<evidence type="ECO:0000256" key="3">
    <source>
        <dbReference type="ARBA" id="ARBA00022860"/>
    </source>
</evidence>
<feature type="non-terminal residue" evidence="5">
    <location>
        <position position="1"/>
    </location>
</feature>
<name>A0A7T8KHA8_CALRO</name>
<reference evidence="6" key="1">
    <citation type="submission" date="2021-01" db="EMBL/GenBank/DDBJ databases">
        <title>Caligus Genome Assembly.</title>
        <authorList>
            <person name="Gallardo-Escarate C."/>
        </authorList>
    </citation>
    <scope>NUCLEOTIDE SEQUENCE [LARGE SCALE GENOMIC DNA]</scope>
</reference>
<dbReference type="Pfam" id="PF00307">
    <property type="entry name" value="CH"/>
    <property type="match status" value="1"/>
</dbReference>
<gene>
    <name evidence="5" type="ORF">FKW44_000440</name>
</gene>
<evidence type="ECO:0000256" key="2">
    <source>
        <dbReference type="ARBA" id="ARBA00022490"/>
    </source>
</evidence>
<keyword evidence="6" id="KW-1185">Reference proteome</keyword>
<evidence type="ECO:0000313" key="6">
    <source>
        <dbReference type="Proteomes" id="UP000595437"/>
    </source>
</evidence>
<dbReference type="GO" id="GO:0000922">
    <property type="term" value="C:spindle pole"/>
    <property type="evidence" value="ECO:0007669"/>
    <property type="project" value="TreeGrafter"/>
</dbReference>
<proteinExistence type="predicted"/>
<dbReference type="OrthoDB" id="2148418at2759"/>
<dbReference type="PANTHER" id="PTHR22706">
    <property type="entry name" value="ASSEMBLY FACTOR FOR SPINDLE MICROTUBULES"/>
    <property type="match status" value="1"/>
</dbReference>
<dbReference type="InterPro" id="IPR036872">
    <property type="entry name" value="CH_dom_sf"/>
</dbReference>
<dbReference type="Proteomes" id="UP000595437">
    <property type="component" value="Chromosome 1"/>
</dbReference>
<organism evidence="5 6">
    <name type="scientific">Caligus rogercresseyi</name>
    <name type="common">Sea louse</name>
    <dbReference type="NCBI Taxonomy" id="217165"/>
    <lineage>
        <taxon>Eukaryota</taxon>
        <taxon>Metazoa</taxon>
        <taxon>Ecdysozoa</taxon>
        <taxon>Arthropoda</taxon>
        <taxon>Crustacea</taxon>
        <taxon>Multicrustacea</taxon>
        <taxon>Hexanauplia</taxon>
        <taxon>Copepoda</taxon>
        <taxon>Siphonostomatoida</taxon>
        <taxon>Caligidae</taxon>
        <taxon>Caligus</taxon>
    </lineage>
</organism>
<dbReference type="PANTHER" id="PTHR22706:SF1">
    <property type="entry name" value="ASSEMBLY FACTOR FOR SPINDLE MICROTUBULES"/>
    <property type="match status" value="1"/>
</dbReference>
<protein>
    <submittedName>
        <fullName evidence="5">Abnormal spindlelike microcephalyassociated protein -like protein</fullName>
    </submittedName>
</protein>
<dbReference type="GO" id="GO:0005737">
    <property type="term" value="C:cytoplasm"/>
    <property type="evidence" value="ECO:0007669"/>
    <property type="project" value="UniProtKB-SubCell"/>
</dbReference>
<evidence type="ECO:0000313" key="5">
    <source>
        <dbReference type="EMBL" id="QQP55937.1"/>
    </source>
</evidence>
<dbReference type="PROSITE" id="PS50021">
    <property type="entry name" value="CH"/>
    <property type="match status" value="1"/>
</dbReference>
<comment type="subcellular location">
    <subcellularLocation>
        <location evidence="1">Cytoplasm</location>
    </subcellularLocation>
</comment>
<dbReference type="InterPro" id="IPR051185">
    <property type="entry name" value="ASPM"/>
</dbReference>
<keyword evidence="3" id="KW-0112">Calmodulin-binding</keyword>
<feature type="domain" description="Calponin-homology (CH)" evidence="4">
    <location>
        <begin position="109"/>
        <end position="203"/>
    </location>
</feature>
<dbReference type="GO" id="GO:0000278">
    <property type="term" value="P:mitotic cell cycle"/>
    <property type="evidence" value="ECO:0007669"/>
    <property type="project" value="TreeGrafter"/>
</dbReference>
<dbReference type="InterPro" id="IPR001715">
    <property type="entry name" value="CH_dom"/>
</dbReference>